<dbReference type="Gene3D" id="3.30.70.270">
    <property type="match status" value="1"/>
</dbReference>
<dbReference type="AlphaFoldDB" id="A0A848KXS9"/>
<dbReference type="PROSITE" id="PS50173">
    <property type="entry name" value="UMUC"/>
    <property type="match status" value="1"/>
</dbReference>
<evidence type="ECO:0000313" key="5">
    <source>
        <dbReference type="EMBL" id="NMO01011.1"/>
    </source>
</evidence>
<dbReference type="InterPro" id="IPR001126">
    <property type="entry name" value="UmuC"/>
</dbReference>
<dbReference type="InterPro" id="IPR050356">
    <property type="entry name" value="SulA_CellDiv_inhibitor"/>
</dbReference>
<keyword evidence="2" id="KW-0227">DNA damage</keyword>
<dbReference type="InterPro" id="IPR043128">
    <property type="entry name" value="Rev_trsase/Diguanyl_cyclase"/>
</dbReference>
<evidence type="ECO:0000259" key="4">
    <source>
        <dbReference type="PROSITE" id="PS50173"/>
    </source>
</evidence>
<dbReference type="EMBL" id="JABBNB010000006">
    <property type="protein sequence ID" value="NMO01011.1"/>
    <property type="molecule type" value="Genomic_DNA"/>
</dbReference>
<organism evidence="5 6">
    <name type="scientific">Gordonia asplenii</name>
    <dbReference type="NCBI Taxonomy" id="2725283"/>
    <lineage>
        <taxon>Bacteria</taxon>
        <taxon>Bacillati</taxon>
        <taxon>Actinomycetota</taxon>
        <taxon>Actinomycetes</taxon>
        <taxon>Mycobacteriales</taxon>
        <taxon>Gordoniaceae</taxon>
        <taxon>Gordonia</taxon>
    </lineage>
</organism>
<feature type="domain" description="UmuC" evidence="4">
    <location>
        <begin position="30"/>
        <end position="165"/>
    </location>
</feature>
<dbReference type="InterPro" id="IPR043502">
    <property type="entry name" value="DNA/RNA_pol_sf"/>
</dbReference>
<reference evidence="5 6" key="1">
    <citation type="submission" date="2020-04" db="EMBL/GenBank/DDBJ databases">
        <title>Gordonia sp. nov. TBRC 11910.</title>
        <authorList>
            <person name="Suriyachadkun C."/>
        </authorList>
    </citation>
    <scope>NUCLEOTIDE SEQUENCE [LARGE SCALE GENOMIC DNA]</scope>
    <source>
        <strain evidence="5 6">TBRC 11910</strain>
    </source>
</reference>
<dbReference type="Gene3D" id="3.40.1170.60">
    <property type="match status" value="1"/>
</dbReference>
<dbReference type="SUPFAM" id="SSF56672">
    <property type="entry name" value="DNA/RNA polymerases"/>
    <property type="match status" value="1"/>
</dbReference>
<gene>
    <name evidence="5" type="ORF">HH308_07260</name>
</gene>
<dbReference type="CDD" id="cd03468">
    <property type="entry name" value="PolY_like"/>
    <property type="match status" value="1"/>
</dbReference>
<comment type="function">
    <text evidence="3">Poorly processive, error-prone DNA polymerase involved in untargeted mutagenesis. Copies undamaged DNA at stalled replication forks, which arise in vivo from mismatched or misaligned primer ends. These misaligned primers can be extended by PolIV. Exhibits no 3'-5' exonuclease (proofreading) activity. May be involved in translesional synthesis, in conjunction with the beta clamp from PolIII.</text>
</comment>
<dbReference type="Proteomes" id="UP000550729">
    <property type="component" value="Unassembled WGS sequence"/>
</dbReference>
<dbReference type="GO" id="GO:0006281">
    <property type="term" value="P:DNA repair"/>
    <property type="evidence" value="ECO:0007669"/>
    <property type="project" value="InterPro"/>
</dbReference>
<dbReference type="Pfam" id="PF00817">
    <property type="entry name" value="IMS"/>
    <property type="match status" value="1"/>
</dbReference>
<evidence type="ECO:0000256" key="1">
    <source>
        <dbReference type="ARBA" id="ARBA00010945"/>
    </source>
</evidence>
<evidence type="ECO:0000256" key="2">
    <source>
        <dbReference type="ARBA" id="ARBA00022763"/>
    </source>
</evidence>
<evidence type="ECO:0000256" key="3">
    <source>
        <dbReference type="ARBA" id="ARBA00025589"/>
    </source>
</evidence>
<comment type="similarity">
    <text evidence="1">Belongs to the DNA polymerase type-Y family.</text>
</comment>
<comment type="caution">
    <text evidence="5">The sequence shown here is derived from an EMBL/GenBank/DDBJ whole genome shotgun (WGS) entry which is preliminary data.</text>
</comment>
<evidence type="ECO:0000313" key="6">
    <source>
        <dbReference type="Proteomes" id="UP000550729"/>
    </source>
</evidence>
<protein>
    <submittedName>
        <fullName evidence="5">DNA polymerase Y family protein</fullName>
    </submittedName>
</protein>
<proteinExistence type="inferred from homology"/>
<dbReference type="PANTHER" id="PTHR35369:SF2">
    <property type="entry name" value="BLR3025 PROTEIN"/>
    <property type="match status" value="1"/>
</dbReference>
<dbReference type="RefSeq" id="WP_170193522.1">
    <property type="nucleotide sequence ID" value="NZ_JABBNB010000006.1"/>
</dbReference>
<dbReference type="PANTHER" id="PTHR35369">
    <property type="entry name" value="BLR3025 PROTEIN-RELATED"/>
    <property type="match status" value="1"/>
</dbReference>
<accession>A0A848KXS9</accession>
<sequence>MGGATSAQVAVRSTAVERRILALWAPDWPAAAAAAERDLAPHEPIAVLHANRVVACSASARRAGVRRGMRKRQAQANCPHLVVAADDANRDGRVFEPVVAAMVELVPNVEVLRPGLCVLPISAGVRYFGSVEVLAEALVDAVSALGVESSVGVADEMFTAVLAARRGIFVEAGGDAAYLVDRPVGDLMIESSLCDDRRVELVELLWHLGIRTVGAFAALTPTDVATRFDDDAVLAHRQARALPSRPPSGQAPAPDLAVEYTCDPPIERIDAAAFLGRRLADELHHRLSSAAVACTRLAVRAITELGQEHSRIWRCAQPLTPDATADRIRWQLEGWLTAKEKPDSPIVTIVLEPIEVVAAGALQYELTGGREVAERARRALVRVQGLLGGDSVRLPIRSGGRGVVEQVTMVALGDELRPAADPAAPWPGRVGEPAPAVTLTDTLVHLVDAEGDPVTVTPRGAFNAEPVLLRVGNRGHSVSWWAGPWPSGLDADDAVQARAQVLLDDSRALLLLFRTGQWWVEGVYE</sequence>
<keyword evidence="6" id="KW-1185">Reference proteome</keyword>
<name>A0A848KXS9_9ACTN</name>